<protein>
    <submittedName>
        <fullName evidence="1">Riboflavin biosynthesis RibT protein</fullName>
    </submittedName>
</protein>
<proteinExistence type="predicted"/>
<reference evidence="1 2" key="1">
    <citation type="submission" date="2021-03" db="EMBL/GenBank/DDBJ databases">
        <title>Genomic Encyclopedia of Type Strains, Phase IV (KMG-IV): sequencing the most valuable type-strain genomes for metagenomic binning, comparative biology and taxonomic classification.</title>
        <authorList>
            <person name="Goeker M."/>
        </authorList>
    </citation>
    <scope>NUCLEOTIDE SEQUENCE [LARGE SCALE GENOMIC DNA]</scope>
    <source>
        <strain evidence="1 2">DSM 101872</strain>
    </source>
</reference>
<evidence type="ECO:0000313" key="1">
    <source>
        <dbReference type="EMBL" id="MBP2057977.1"/>
    </source>
</evidence>
<dbReference type="RefSeq" id="WP_425352223.1">
    <property type="nucleotide sequence ID" value="NZ_JAGGLU010000005.1"/>
</dbReference>
<dbReference type="Gene3D" id="3.40.630.30">
    <property type="match status" value="1"/>
</dbReference>
<organism evidence="1 2">
    <name type="scientific">Lactobacillus colini</name>
    <dbReference type="NCBI Taxonomy" id="1819254"/>
    <lineage>
        <taxon>Bacteria</taxon>
        <taxon>Bacillati</taxon>
        <taxon>Bacillota</taxon>
        <taxon>Bacilli</taxon>
        <taxon>Lactobacillales</taxon>
        <taxon>Lactobacillaceae</taxon>
        <taxon>Lactobacillus</taxon>
    </lineage>
</organism>
<accession>A0ABS4MF30</accession>
<name>A0ABS4MF30_9LACO</name>
<comment type="caution">
    <text evidence="1">The sequence shown here is derived from an EMBL/GenBank/DDBJ whole genome shotgun (WGS) entry which is preliminary data.</text>
</comment>
<dbReference type="Proteomes" id="UP001519292">
    <property type="component" value="Unassembled WGS sequence"/>
</dbReference>
<sequence>MGYLSYLDDFKNLENLKEEMQLYTNTEDENDQFEVLLFSGKDQDIRGIVGVQIVPNCIVIRYLSLDPSYRNNQTREVVMQELKQYYPKQEITTLPDYTYLLPFLRDEDSK</sequence>
<dbReference type="EMBL" id="JAGGLU010000005">
    <property type="protein sequence ID" value="MBP2057977.1"/>
    <property type="molecule type" value="Genomic_DNA"/>
</dbReference>
<keyword evidence="2" id="KW-1185">Reference proteome</keyword>
<gene>
    <name evidence="1" type="ORF">J2Z60_001152</name>
</gene>
<evidence type="ECO:0000313" key="2">
    <source>
        <dbReference type="Proteomes" id="UP001519292"/>
    </source>
</evidence>